<organism evidence="1">
    <name type="scientific">hydrothermal vent metagenome</name>
    <dbReference type="NCBI Taxonomy" id="652676"/>
    <lineage>
        <taxon>unclassified sequences</taxon>
        <taxon>metagenomes</taxon>
        <taxon>ecological metagenomes</taxon>
    </lineage>
</organism>
<dbReference type="AlphaFoldDB" id="A0A3B0X6Y4"/>
<dbReference type="InterPro" id="IPR036388">
    <property type="entry name" value="WH-like_DNA-bd_sf"/>
</dbReference>
<sequence>THSQTILTARQNKVLNRLLDSAGEEFTQGINASKYKSLADVSKATATRDLTELVSKGCLNQLPGGGRSTRYAIKI</sequence>
<dbReference type="InterPro" id="IPR036390">
    <property type="entry name" value="WH_DNA-bd_sf"/>
</dbReference>
<gene>
    <name evidence="1" type="ORF">MNBD_GAMMA08-2858</name>
</gene>
<proteinExistence type="predicted"/>
<accession>A0A3B0X6Y4</accession>
<name>A0A3B0X6Y4_9ZZZZ</name>
<protein>
    <submittedName>
        <fullName evidence="1">Uncharacterized protein</fullName>
    </submittedName>
</protein>
<dbReference type="Gene3D" id="1.10.10.10">
    <property type="entry name" value="Winged helix-like DNA-binding domain superfamily/Winged helix DNA-binding domain"/>
    <property type="match status" value="1"/>
</dbReference>
<dbReference type="EMBL" id="UOFH01000023">
    <property type="protein sequence ID" value="VAW58647.1"/>
    <property type="molecule type" value="Genomic_DNA"/>
</dbReference>
<reference evidence="1" key="1">
    <citation type="submission" date="2018-06" db="EMBL/GenBank/DDBJ databases">
        <authorList>
            <person name="Zhirakovskaya E."/>
        </authorList>
    </citation>
    <scope>NUCLEOTIDE SEQUENCE</scope>
</reference>
<dbReference type="SUPFAM" id="SSF46785">
    <property type="entry name" value="Winged helix' DNA-binding domain"/>
    <property type="match status" value="1"/>
</dbReference>
<evidence type="ECO:0000313" key="1">
    <source>
        <dbReference type="EMBL" id="VAW58647.1"/>
    </source>
</evidence>
<feature type="non-terminal residue" evidence="1">
    <location>
        <position position="1"/>
    </location>
</feature>